<evidence type="ECO:0000313" key="2">
    <source>
        <dbReference type="Proteomes" id="UP001057375"/>
    </source>
</evidence>
<accession>A0ABQ5KNX0</accession>
<keyword evidence="2" id="KW-1185">Reference proteome</keyword>
<name>A0ABQ5KNX0_9EUKA</name>
<organism evidence="1 2">
    <name type="scientific">Aduncisulcus paluster</name>
    <dbReference type="NCBI Taxonomy" id="2918883"/>
    <lineage>
        <taxon>Eukaryota</taxon>
        <taxon>Metamonada</taxon>
        <taxon>Carpediemonas-like organisms</taxon>
        <taxon>Aduncisulcus</taxon>
    </lineage>
</organism>
<evidence type="ECO:0000313" key="1">
    <source>
        <dbReference type="EMBL" id="GKT34181.1"/>
    </source>
</evidence>
<dbReference type="Proteomes" id="UP001057375">
    <property type="component" value="Unassembled WGS sequence"/>
</dbReference>
<proteinExistence type="predicted"/>
<gene>
    <name evidence="1" type="ORF">ADUPG1_002758</name>
</gene>
<sequence>FFLFLAGLILGSFLFMPWEIAWSQAFKLADAKISKATIQWGDFVSAGPFSFEVTNVYVTTNKGLTVTVPQLGVSLGLSPLLEVDGLGGKVRITSDVGFPEWGAPPRTGSLVVRSDAVEIPGGMIAEDVNVNAVLAGKQLQLNSFSCGQPIPVTAKGSATLDWKRLPNSSYSISGTTTFGTTERQFSKSGKLNKYLKF</sequence>
<feature type="non-terminal residue" evidence="1">
    <location>
        <position position="1"/>
    </location>
</feature>
<protein>
    <submittedName>
        <fullName evidence="1">Uncharacterized protein</fullName>
    </submittedName>
</protein>
<dbReference type="EMBL" id="BQXS01003385">
    <property type="protein sequence ID" value="GKT34181.1"/>
    <property type="molecule type" value="Genomic_DNA"/>
</dbReference>
<reference evidence="1" key="1">
    <citation type="submission" date="2022-03" db="EMBL/GenBank/DDBJ databases">
        <title>Draft genome sequence of Aduncisulcus paluster, a free-living microaerophilic Fornicata.</title>
        <authorList>
            <person name="Yuyama I."/>
            <person name="Kume K."/>
            <person name="Tamura T."/>
            <person name="Inagaki Y."/>
            <person name="Hashimoto T."/>
        </authorList>
    </citation>
    <scope>NUCLEOTIDE SEQUENCE</scope>
    <source>
        <strain evidence="1">NY0171</strain>
    </source>
</reference>
<comment type="caution">
    <text evidence="1">The sequence shown here is derived from an EMBL/GenBank/DDBJ whole genome shotgun (WGS) entry which is preliminary data.</text>
</comment>